<dbReference type="EMBL" id="CP002343">
    <property type="protein sequence ID" value="ADU46596.1"/>
    <property type="molecule type" value="Genomic_DNA"/>
</dbReference>
<dbReference type="HOGENOM" id="CLU_590222_0_0_11"/>
<dbReference type="AlphaFoldDB" id="E6SEJ5"/>
<dbReference type="KEGG" id="ica:Intca_0034"/>
<organism evidence="2 3">
    <name type="scientific">Intrasporangium calvum (strain ATCC 23552 / DSM 43043 / JCM 3097 / NBRC 12989 / NCIMB 10167 / NRRL B-3866 / 7 KIP)</name>
    <dbReference type="NCBI Taxonomy" id="710696"/>
    <lineage>
        <taxon>Bacteria</taxon>
        <taxon>Bacillati</taxon>
        <taxon>Actinomycetota</taxon>
        <taxon>Actinomycetes</taxon>
        <taxon>Micrococcales</taxon>
        <taxon>Intrasporangiaceae</taxon>
        <taxon>Intrasporangium</taxon>
    </lineage>
</organism>
<gene>
    <name evidence="2" type="ordered locus">Intca_0034</name>
</gene>
<evidence type="ECO:0000313" key="3">
    <source>
        <dbReference type="Proteomes" id="UP000008914"/>
    </source>
</evidence>
<protein>
    <submittedName>
        <fullName evidence="2">Uncharacterized protein</fullName>
    </submittedName>
</protein>
<dbReference type="eggNOG" id="ENOG50344DF">
    <property type="taxonomic scope" value="Bacteria"/>
</dbReference>
<evidence type="ECO:0000256" key="1">
    <source>
        <dbReference type="SAM" id="MobiDB-lite"/>
    </source>
</evidence>
<keyword evidence="3" id="KW-1185">Reference proteome</keyword>
<feature type="compositionally biased region" description="Basic and acidic residues" evidence="1">
    <location>
        <begin position="205"/>
        <end position="223"/>
    </location>
</feature>
<reference evidence="2 3" key="1">
    <citation type="journal article" date="2010" name="Stand. Genomic Sci.">
        <title>Complete genome sequence of Intrasporangium calvum type strain (7 KIP).</title>
        <authorList>
            <person name="Del Rio T.G."/>
            <person name="Chertkov O."/>
            <person name="Yasawong M."/>
            <person name="Lucas S."/>
            <person name="Deshpande S."/>
            <person name="Cheng J.F."/>
            <person name="Detter C."/>
            <person name="Tapia R."/>
            <person name="Han C."/>
            <person name="Goodwin L."/>
            <person name="Pitluck S."/>
            <person name="Liolios K."/>
            <person name="Ivanova N."/>
            <person name="Mavromatis K."/>
            <person name="Pati A."/>
            <person name="Chen A."/>
            <person name="Palaniappan K."/>
            <person name="Land M."/>
            <person name="Hauser L."/>
            <person name="Chang Y.J."/>
            <person name="Jeffries C.D."/>
            <person name="Rohde M."/>
            <person name="Pukall R."/>
            <person name="Sikorski J."/>
            <person name="Goker M."/>
            <person name="Woyke T."/>
            <person name="Bristow J."/>
            <person name="Eisen J.A."/>
            <person name="Markowitz V."/>
            <person name="Hugenholtz P."/>
            <person name="Kyrpides N.C."/>
            <person name="Klenk H.P."/>
            <person name="Lapidus A."/>
        </authorList>
    </citation>
    <scope>NUCLEOTIDE SEQUENCE [LARGE SCALE GENOMIC DNA]</scope>
    <source>
        <strain evidence="3">ATCC 23552 / DSM 43043 / JCM 3097 / NBRC 12989 / 7 KIP</strain>
    </source>
</reference>
<evidence type="ECO:0000313" key="2">
    <source>
        <dbReference type="EMBL" id="ADU46596.1"/>
    </source>
</evidence>
<dbReference type="Proteomes" id="UP000008914">
    <property type="component" value="Chromosome"/>
</dbReference>
<sequence>MRHTRVGGLEVIHRLGQLGAALGYEVREEHRVGRSAAVDLSWTAAASNDAPLFVFEVESTPSTGLANNALKVYGSPLEELVKPLFFFHLVLSGGQDNERIRNAQRLFGQHNYRIYRLTDGTPAPDLALDILRQHRRVSRNLDLWSTATALMEPGWGGLATVFAVLELAEQLRFESAYLCDYARLSMEDPAYVGLFARRVRTLSERPEANGPEGREASNPRPRDGYGGGPGDYISGLLETGIRIYAGDLADEDGPAAFETWMTSCGFGQRMIEPSFGLSRDYDGYVIGTAPIHYALTAALLKRHPRSHEWVIRDLANLLEGEFDRGLRPRFRLPAVLWLAHILAASPTEHDVATQRDPTFFDGLYARLGEHVREGGGLPAKLLLDPPRPFNPSEDVPEWIDEEEVVSLPSREALRAKGLALRGPTVPSGHPTAIQACLSSLISYEVYADPGAVILPLLYAEAAD</sequence>
<name>E6SEJ5_INTC7</name>
<feature type="region of interest" description="Disordered" evidence="1">
    <location>
        <begin position="205"/>
        <end position="228"/>
    </location>
</feature>
<accession>E6SEJ5</accession>
<proteinExistence type="predicted"/>